<gene>
    <name evidence="3" type="ORF">TAV2_LOCUS18231</name>
</gene>
<evidence type="ECO:0000313" key="4">
    <source>
        <dbReference type="Proteomes" id="UP000836841"/>
    </source>
</evidence>
<feature type="compositionally biased region" description="Basic and acidic residues" evidence="1">
    <location>
        <begin position="301"/>
        <end position="313"/>
    </location>
</feature>
<dbReference type="SUPFAM" id="SSF54001">
    <property type="entry name" value="Cysteine proteinases"/>
    <property type="match status" value="1"/>
</dbReference>
<evidence type="ECO:0000313" key="3">
    <source>
        <dbReference type="EMBL" id="CAH2067273.1"/>
    </source>
</evidence>
<protein>
    <recommendedName>
        <fullName evidence="2">Peptidase C1A papain C-terminal domain-containing protein</fullName>
    </recommendedName>
</protein>
<dbReference type="InterPro" id="IPR038765">
    <property type="entry name" value="Papain-like_cys_pep_sf"/>
</dbReference>
<accession>A0AAU9SJ38</accession>
<dbReference type="Proteomes" id="UP000836841">
    <property type="component" value="Chromosome 5"/>
</dbReference>
<sequence>MAMRPVTNITVLECWKRIHFALWRVQKGVMNLNGNLWEDRFDDVVDQLQHGIDISYLNFTIVIYLNKEICQTFYLIFLLEICWAITSSELVSVIRSIMGLDTERVNYSAQYLVDFTRPHLRLREREGHYCYTCHVEEALKYVETHGIETQNIRPLQCKANVQEKSSSARLGYIGNVVKVRGLEAALEVVERHPVATSIPIFEPEYSLIGEKIYRGPTSRLSKYKSMHAGNITGGGVTDDGEKFIWFRSSHGKELGRFGYLKVSVEMMGCCLTRNEHDDFIEHPFPLVSQFVYPEMLSQAEEDGKRRRREEEFRAKKRQKI</sequence>
<dbReference type="AlphaFoldDB" id="A0AAU9SJ38"/>
<feature type="region of interest" description="Disordered" evidence="1">
    <location>
        <begin position="301"/>
        <end position="320"/>
    </location>
</feature>
<dbReference type="GO" id="GO:0006508">
    <property type="term" value="P:proteolysis"/>
    <property type="evidence" value="ECO:0007669"/>
    <property type="project" value="InterPro"/>
</dbReference>
<dbReference type="Gene3D" id="3.90.70.10">
    <property type="entry name" value="Cysteine proteinases"/>
    <property type="match status" value="1"/>
</dbReference>
<keyword evidence="4" id="KW-1185">Reference proteome</keyword>
<proteinExistence type="predicted"/>
<dbReference type="Pfam" id="PF00112">
    <property type="entry name" value="Peptidase_C1"/>
    <property type="match status" value="1"/>
</dbReference>
<dbReference type="InterPro" id="IPR000668">
    <property type="entry name" value="Peptidase_C1A_C"/>
</dbReference>
<dbReference type="EMBL" id="OU466861">
    <property type="protein sequence ID" value="CAH2067273.1"/>
    <property type="molecule type" value="Genomic_DNA"/>
</dbReference>
<dbReference type="GO" id="GO:0008234">
    <property type="term" value="F:cysteine-type peptidase activity"/>
    <property type="evidence" value="ECO:0007669"/>
    <property type="project" value="InterPro"/>
</dbReference>
<organism evidence="3 4">
    <name type="scientific">Thlaspi arvense</name>
    <name type="common">Field penny-cress</name>
    <dbReference type="NCBI Taxonomy" id="13288"/>
    <lineage>
        <taxon>Eukaryota</taxon>
        <taxon>Viridiplantae</taxon>
        <taxon>Streptophyta</taxon>
        <taxon>Embryophyta</taxon>
        <taxon>Tracheophyta</taxon>
        <taxon>Spermatophyta</taxon>
        <taxon>Magnoliopsida</taxon>
        <taxon>eudicotyledons</taxon>
        <taxon>Gunneridae</taxon>
        <taxon>Pentapetalae</taxon>
        <taxon>rosids</taxon>
        <taxon>malvids</taxon>
        <taxon>Brassicales</taxon>
        <taxon>Brassicaceae</taxon>
        <taxon>Thlaspideae</taxon>
        <taxon>Thlaspi</taxon>
    </lineage>
</organism>
<evidence type="ECO:0000259" key="2">
    <source>
        <dbReference type="Pfam" id="PF00112"/>
    </source>
</evidence>
<reference evidence="3 4" key="1">
    <citation type="submission" date="2022-03" db="EMBL/GenBank/DDBJ databases">
        <authorList>
            <person name="Nunn A."/>
            <person name="Chopra R."/>
            <person name="Nunn A."/>
            <person name="Contreras Garrido A."/>
        </authorList>
    </citation>
    <scope>NUCLEOTIDE SEQUENCE [LARGE SCALE GENOMIC DNA]</scope>
</reference>
<feature type="domain" description="Peptidase C1A papain C-terminal" evidence="2">
    <location>
        <begin position="82"/>
        <end position="270"/>
    </location>
</feature>
<evidence type="ECO:0000256" key="1">
    <source>
        <dbReference type="SAM" id="MobiDB-lite"/>
    </source>
</evidence>
<name>A0AAU9SJ38_THLAR</name>